<organism evidence="1 2">
    <name type="scientific">Paenibacillus etheri</name>
    <dbReference type="NCBI Taxonomy" id="1306852"/>
    <lineage>
        <taxon>Bacteria</taxon>
        <taxon>Bacillati</taxon>
        <taxon>Bacillota</taxon>
        <taxon>Bacilli</taxon>
        <taxon>Bacillales</taxon>
        <taxon>Paenibacillaceae</taxon>
        <taxon>Paenibacillus</taxon>
    </lineage>
</organism>
<evidence type="ECO:0000313" key="2">
    <source>
        <dbReference type="Proteomes" id="UP000054709"/>
    </source>
</evidence>
<name>A0A0W1B1G7_9BACL</name>
<sequence length="97" mass="10707">MQSTLIDCTKSGQFTLGEMGILKTEDLTPGVRTRITSGLHTDKIGIVLAKGTQTILLDIGEPLLICELPEHLEPVPKELARILNVYSDHIFYWGKSS</sequence>
<reference evidence="1 2" key="1">
    <citation type="journal article" date="2015" name="Int. Biodeterior. Biodegradation">
        <title>Physiological and genetic screening methods for the isolation of methyl tert-butyl ether-degrading bacteria for bioremediation purposes.</title>
        <authorList>
            <person name="Guisado I.M."/>
            <person name="Purswani J."/>
            <person name="Gonzalez Lopez J."/>
            <person name="Pozo C."/>
        </authorList>
    </citation>
    <scope>NUCLEOTIDE SEQUENCE [LARGE SCALE GENOMIC DNA]</scope>
    <source>
        <strain evidence="1 2">SH7</strain>
    </source>
</reference>
<dbReference type="EMBL" id="LCZJ02000018">
    <property type="protein sequence ID" value="KTD87401.1"/>
    <property type="molecule type" value="Genomic_DNA"/>
</dbReference>
<gene>
    <name evidence="1" type="ORF">UQ64_11315</name>
</gene>
<keyword evidence="2" id="KW-1185">Reference proteome</keyword>
<dbReference type="Proteomes" id="UP000054709">
    <property type="component" value="Unassembled WGS sequence"/>
</dbReference>
<accession>A0A0W1B1G7</accession>
<dbReference type="AlphaFoldDB" id="A0A0W1B1G7"/>
<dbReference type="RefSeq" id="WP_060622923.1">
    <property type="nucleotide sequence ID" value="NZ_LCZJ02000018.1"/>
</dbReference>
<evidence type="ECO:0000313" key="1">
    <source>
        <dbReference type="EMBL" id="KTD87401.1"/>
    </source>
</evidence>
<comment type="caution">
    <text evidence="1">The sequence shown here is derived from an EMBL/GenBank/DDBJ whole genome shotgun (WGS) entry which is preliminary data.</text>
</comment>
<protein>
    <submittedName>
        <fullName evidence="1">Uncharacterized protein</fullName>
    </submittedName>
</protein>
<proteinExistence type="predicted"/>